<dbReference type="PANTHER" id="PTHR35890:SF3">
    <property type="entry name" value="ECOTIN"/>
    <property type="match status" value="1"/>
</dbReference>
<dbReference type="PROSITE" id="PS51257">
    <property type="entry name" value="PROKAR_LIPOPROTEIN"/>
    <property type="match status" value="1"/>
</dbReference>
<dbReference type="EMBL" id="CP009056">
    <property type="protein sequence ID" value="AJA45333.1"/>
    <property type="molecule type" value="Genomic_DNA"/>
</dbReference>
<dbReference type="RefSeq" id="WP_039105071.1">
    <property type="nucleotide sequence ID" value="NZ_CP009056.1"/>
</dbReference>
<accession>A0A0A7S1K1</accession>
<dbReference type="InterPro" id="IPR036198">
    <property type="entry name" value="Ecotin_sf"/>
</dbReference>
<dbReference type="Pfam" id="PF03974">
    <property type="entry name" value="Ecotin"/>
    <property type="match status" value="1"/>
</dbReference>
<organism evidence="3 4">
    <name type="scientific">Frischella perrara</name>
    <dbReference type="NCBI Taxonomy" id="1267021"/>
    <lineage>
        <taxon>Bacteria</taxon>
        <taxon>Pseudomonadati</taxon>
        <taxon>Pseudomonadota</taxon>
        <taxon>Gammaproteobacteria</taxon>
        <taxon>Orbales</taxon>
        <taxon>Orbaceae</taxon>
        <taxon>Frischella</taxon>
    </lineage>
</organism>
<evidence type="ECO:0000313" key="3">
    <source>
        <dbReference type="EMBL" id="AJA45333.1"/>
    </source>
</evidence>
<keyword evidence="2" id="KW-0732">Signal</keyword>
<reference evidence="3 4" key="1">
    <citation type="journal article" date="2014" name="Appl. Environ. Microbiol.">
        <title>Gut symbionts from distinct hosts exhibit genotoxic activity via divergent colibactin biosynthetic pathways.</title>
        <authorList>
            <person name="Engel P."/>
            <person name="Vizcaino M.I."/>
            <person name="Crawford J.M."/>
        </authorList>
    </citation>
    <scope>NUCLEOTIDE SEQUENCE [LARGE SCALE GENOMIC DNA]</scope>
    <source>
        <strain evidence="3 4">PEB0191</strain>
    </source>
</reference>
<gene>
    <name evidence="3" type="ORF">FPB0191_01516</name>
</gene>
<dbReference type="InterPro" id="IPR005658">
    <property type="entry name" value="Prot_inh_ecotin"/>
</dbReference>
<feature type="signal peptide" evidence="2">
    <location>
        <begin position="1"/>
        <end position="24"/>
    </location>
</feature>
<dbReference type="Gene3D" id="2.60.40.550">
    <property type="entry name" value="Ecotin"/>
    <property type="match status" value="1"/>
</dbReference>
<dbReference type="PANTHER" id="PTHR35890">
    <property type="match status" value="1"/>
</dbReference>
<dbReference type="OrthoDB" id="997196at2"/>
<dbReference type="AlphaFoldDB" id="A0A0A7S1K1"/>
<protein>
    <submittedName>
        <fullName evidence="3">Serine protease inhibitor ecotin</fullName>
    </submittedName>
</protein>
<comment type="similarity">
    <text evidence="1">Belongs to the protease inhibitor I11 (ecotin) family.</text>
</comment>
<dbReference type="GO" id="GO:0004867">
    <property type="term" value="F:serine-type endopeptidase inhibitor activity"/>
    <property type="evidence" value="ECO:0007669"/>
    <property type="project" value="InterPro"/>
</dbReference>
<dbReference type="Proteomes" id="UP000030901">
    <property type="component" value="Chromosome"/>
</dbReference>
<name>A0A0A7S1K1_FRIPE</name>
<proteinExistence type="inferred from homology"/>
<feature type="chain" id="PRO_5002033761" evidence="2">
    <location>
        <begin position="25"/>
        <end position="167"/>
    </location>
</feature>
<evidence type="ECO:0000256" key="2">
    <source>
        <dbReference type="SAM" id="SignalP"/>
    </source>
</evidence>
<dbReference type="HOGENOM" id="CLU_111565_0_1_6"/>
<sequence>MKKLATLALTSIAILLTACTGANAAKNTVRNVNEIAPYPEAEAGYVRSVIYLPQLKNEQDAKVELLIGKQMTTDCNFRSLAGNVKINELKGWGYQYLTVSEVTNGISTLMACPPDFEGKSEFVTIKHSLGLMDYNSRLPIVVYNPEDVQVKYRIWSNSGKTLTAIIE</sequence>
<dbReference type="PIRSF" id="PIRSF006865">
    <property type="entry name" value="Prot_inh_ecotin"/>
    <property type="match status" value="1"/>
</dbReference>
<evidence type="ECO:0000256" key="1">
    <source>
        <dbReference type="ARBA" id="ARBA00010558"/>
    </source>
</evidence>
<keyword evidence="4" id="KW-1185">Reference proteome</keyword>
<evidence type="ECO:0000313" key="4">
    <source>
        <dbReference type="Proteomes" id="UP000030901"/>
    </source>
</evidence>
<dbReference type="Gene3D" id="4.10.1230.10">
    <property type="entry name" value="Ecotin, trypsin inhibitor"/>
    <property type="match status" value="1"/>
</dbReference>
<dbReference type="STRING" id="1267021.FPB0191_01516"/>
<dbReference type="NCBIfam" id="NF002987">
    <property type="entry name" value="PRK03719.1"/>
    <property type="match status" value="1"/>
</dbReference>
<dbReference type="SUPFAM" id="SSF49772">
    <property type="entry name" value="Ecotin, trypsin inhibitor"/>
    <property type="match status" value="1"/>
</dbReference>
<dbReference type="InterPro" id="IPR027438">
    <property type="entry name" value="Ecotin_C"/>
</dbReference>
<dbReference type="KEGG" id="fpp:FPB0191_01516"/>